<organism evidence="4 5">
    <name type="scientific">Mesoterricola sediminis</name>
    <dbReference type="NCBI Taxonomy" id="2927980"/>
    <lineage>
        <taxon>Bacteria</taxon>
        <taxon>Pseudomonadati</taxon>
        <taxon>Acidobacteriota</taxon>
        <taxon>Holophagae</taxon>
        <taxon>Holophagales</taxon>
        <taxon>Holophagaceae</taxon>
        <taxon>Mesoterricola</taxon>
    </lineage>
</organism>
<feature type="signal peptide" evidence="2">
    <location>
        <begin position="1"/>
        <end position="21"/>
    </location>
</feature>
<keyword evidence="5" id="KW-1185">Reference proteome</keyword>
<feature type="domain" description="Peptidase M14" evidence="3">
    <location>
        <begin position="32"/>
        <end position="267"/>
    </location>
</feature>
<dbReference type="GO" id="GO:0004181">
    <property type="term" value="F:metallocarboxypeptidase activity"/>
    <property type="evidence" value="ECO:0007669"/>
    <property type="project" value="InterPro"/>
</dbReference>
<dbReference type="InterPro" id="IPR000834">
    <property type="entry name" value="Peptidase_M14"/>
</dbReference>
<dbReference type="SMART" id="SM00631">
    <property type="entry name" value="Zn_pept"/>
    <property type="match status" value="1"/>
</dbReference>
<dbReference type="KEGG" id="msea:METESE_28580"/>
<dbReference type="Proteomes" id="UP001228113">
    <property type="component" value="Chromosome"/>
</dbReference>
<evidence type="ECO:0000256" key="1">
    <source>
        <dbReference type="PROSITE-ProRule" id="PRU01379"/>
    </source>
</evidence>
<feature type="active site" description="Proton donor/acceptor" evidence="1">
    <location>
        <position position="243"/>
    </location>
</feature>
<accession>A0AA48KEB6</accession>
<dbReference type="GO" id="GO:0006508">
    <property type="term" value="P:proteolysis"/>
    <property type="evidence" value="ECO:0007669"/>
    <property type="project" value="InterPro"/>
</dbReference>
<dbReference type="EMBL" id="AP027081">
    <property type="protein sequence ID" value="BDU77900.1"/>
    <property type="molecule type" value="Genomic_DNA"/>
</dbReference>
<dbReference type="SUPFAM" id="SSF53187">
    <property type="entry name" value="Zn-dependent exopeptidases"/>
    <property type="match status" value="1"/>
</dbReference>
<dbReference type="PROSITE" id="PS52035">
    <property type="entry name" value="PEPTIDASE_M14"/>
    <property type="match status" value="1"/>
</dbReference>
<evidence type="ECO:0000259" key="3">
    <source>
        <dbReference type="PROSITE" id="PS52035"/>
    </source>
</evidence>
<evidence type="ECO:0000313" key="4">
    <source>
        <dbReference type="EMBL" id="BDU77900.1"/>
    </source>
</evidence>
<proteinExistence type="inferred from homology"/>
<protein>
    <recommendedName>
        <fullName evidence="3">Peptidase M14 domain-containing protein</fullName>
    </recommendedName>
</protein>
<dbReference type="Gene3D" id="3.40.630.10">
    <property type="entry name" value="Zn peptidases"/>
    <property type="match status" value="1"/>
</dbReference>
<feature type="chain" id="PRO_5041327265" description="Peptidase M14 domain-containing protein" evidence="2">
    <location>
        <begin position="22"/>
        <end position="490"/>
    </location>
</feature>
<reference evidence="4" key="1">
    <citation type="journal article" date="2023" name="Int. J. Syst. Evol. Microbiol.">
        <title>Mesoterricola silvestris gen. nov., sp. nov., Mesoterricola sediminis sp. nov., Geothrix oryzae sp. nov., Geothrix edaphica sp. nov., Geothrix rubra sp. nov., and Geothrix limicola sp. nov., six novel members of Acidobacteriota isolated from soils.</title>
        <authorList>
            <person name="Itoh H."/>
            <person name="Sugisawa Y."/>
            <person name="Mise K."/>
            <person name="Xu Z."/>
            <person name="Kuniyasu M."/>
            <person name="Ushijima N."/>
            <person name="Kawano K."/>
            <person name="Kobayashi E."/>
            <person name="Shiratori Y."/>
            <person name="Masuda Y."/>
            <person name="Senoo K."/>
        </authorList>
    </citation>
    <scope>NUCLEOTIDE SEQUENCE</scope>
    <source>
        <strain evidence="4">W786</strain>
    </source>
</reference>
<dbReference type="RefSeq" id="WP_316410471.1">
    <property type="nucleotide sequence ID" value="NZ_AP027081.1"/>
</dbReference>
<dbReference type="GO" id="GO:0008270">
    <property type="term" value="F:zinc ion binding"/>
    <property type="evidence" value="ECO:0007669"/>
    <property type="project" value="InterPro"/>
</dbReference>
<comment type="similarity">
    <text evidence="1">Belongs to the peptidase M14 family.</text>
</comment>
<sequence>MRRRLLPALLVAVLGALPGSAAVPADPLQLKGTIPYAEMEALLKAAARPGLITVTEEARTHEGRKVYLVRLNRGGAKARFRALLYAQQHGNELAGKDAQLCLIQAIAARPELLPADVDLYLMPMVNPDGGEAYRRTNGAGADLNRDHITLDQPETQALHRVALRVRPHLAVDTHEFTRDGKDWEARGWDCWPLVTLDALNVPWIPAELRREGLARVASAQVLMDRAGIPFARYTVGGLPPLDEIRPSTTEVDDGRNSLGCMGALSFIIEAGVRRQAGAADDLPRRADAVTRLYRHLLGDAASRRRVEALCDRARKAPLPPFLATNFFWANVDGQVPTVRVLDRATGRPLDVPAPGLMTDLVVKQSVATPRAYAVDAAAAPAFRTLLDRHGIRYEVLAAAASRKAEACRLLRFEPDPDELYGRYGNRQIVQRAAAQDHPFPAGSLIVPLDQPLARNAVGLLEPCLLYGIYGYPAYRALVGPDGTTPVWRLP</sequence>
<name>A0AA48KEB6_9BACT</name>
<evidence type="ECO:0000313" key="5">
    <source>
        <dbReference type="Proteomes" id="UP001228113"/>
    </source>
</evidence>
<gene>
    <name evidence="4" type="ORF">METESE_28580</name>
</gene>
<evidence type="ECO:0000256" key="2">
    <source>
        <dbReference type="SAM" id="SignalP"/>
    </source>
</evidence>
<keyword evidence="2" id="KW-0732">Signal</keyword>
<dbReference type="Pfam" id="PF00246">
    <property type="entry name" value="Peptidase_M14"/>
    <property type="match status" value="1"/>
</dbReference>
<dbReference type="AlphaFoldDB" id="A0AA48KEB6"/>